<keyword evidence="1" id="KW-0328">Glycosyltransferase</keyword>
<dbReference type="PANTHER" id="PTHR30160:SF1">
    <property type="entry name" value="LIPOPOLYSACCHARIDE 1,2-N-ACETYLGLUCOSAMINETRANSFERASE-RELATED"/>
    <property type="match status" value="1"/>
</dbReference>
<dbReference type="FunCoup" id="B4D8R5">
    <property type="interactions" value="84"/>
</dbReference>
<protein>
    <submittedName>
        <fullName evidence="3">Glycosyl transferase family 9</fullName>
    </submittedName>
</protein>
<evidence type="ECO:0000256" key="1">
    <source>
        <dbReference type="ARBA" id="ARBA00022676"/>
    </source>
</evidence>
<reference evidence="3 4" key="1">
    <citation type="journal article" date="2011" name="J. Bacteriol.">
        <title>Genome sequence of Chthoniobacter flavus Ellin428, an aerobic heterotrophic soil bacterium.</title>
        <authorList>
            <person name="Kant R."/>
            <person name="van Passel M.W."/>
            <person name="Palva A."/>
            <person name="Lucas S."/>
            <person name="Lapidus A."/>
            <person name="Glavina Del Rio T."/>
            <person name="Dalin E."/>
            <person name="Tice H."/>
            <person name="Bruce D."/>
            <person name="Goodwin L."/>
            <person name="Pitluck S."/>
            <person name="Larimer F.W."/>
            <person name="Land M.L."/>
            <person name="Hauser L."/>
            <person name="Sangwan P."/>
            <person name="de Vos W.M."/>
            <person name="Janssen P.H."/>
            <person name="Smidt H."/>
        </authorList>
    </citation>
    <scope>NUCLEOTIDE SEQUENCE [LARGE SCALE GENOMIC DNA]</scope>
    <source>
        <strain evidence="3 4">Ellin428</strain>
    </source>
</reference>
<proteinExistence type="predicted"/>
<dbReference type="RefSeq" id="WP_006982626.1">
    <property type="nucleotide sequence ID" value="NZ_ABVL01000023.1"/>
</dbReference>
<dbReference type="STRING" id="497964.CfE428DRAFT_5305"/>
<dbReference type="Pfam" id="PF01075">
    <property type="entry name" value="Glyco_transf_9"/>
    <property type="match status" value="1"/>
</dbReference>
<organism evidence="3 4">
    <name type="scientific">Chthoniobacter flavus Ellin428</name>
    <dbReference type="NCBI Taxonomy" id="497964"/>
    <lineage>
        <taxon>Bacteria</taxon>
        <taxon>Pseudomonadati</taxon>
        <taxon>Verrucomicrobiota</taxon>
        <taxon>Spartobacteria</taxon>
        <taxon>Chthoniobacterales</taxon>
        <taxon>Chthoniobacteraceae</taxon>
        <taxon>Chthoniobacter</taxon>
    </lineage>
</organism>
<dbReference type="InParanoid" id="B4D8R5"/>
<dbReference type="GO" id="GO:0009244">
    <property type="term" value="P:lipopolysaccharide core region biosynthetic process"/>
    <property type="evidence" value="ECO:0007669"/>
    <property type="project" value="TreeGrafter"/>
</dbReference>
<dbReference type="AlphaFoldDB" id="B4D8R5"/>
<evidence type="ECO:0000256" key="2">
    <source>
        <dbReference type="ARBA" id="ARBA00022679"/>
    </source>
</evidence>
<dbReference type="EMBL" id="ABVL01000023">
    <property type="protein sequence ID" value="EDY17123.1"/>
    <property type="molecule type" value="Genomic_DNA"/>
</dbReference>
<dbReference type="Gene3D" id="3.40.50.2000">
    <property type="entry name" value="Glycogen Phosphorylase B"/>
    <property type="match status" value="2"/>
</dbReference>
<name>B4D8R5_9BACT</name>
<dbReference type="InterPro" id="IPR002201">
    <property type="entry name" value="Glyco_trans_9"/>
</dbReference>
<dbReference type="GO" id="GO:0005829">
    <property type="term" value="C:cytosol"/>
    <property type="evidence" value="ECO:0007669"/>
    <property type="project" value="TreeGrafter"/>
</dbReference>
<evidence type="ECO:0000313" key="3">
    <source>
        <dbReference type="EMBL" id="EDY17123.1"/>
    </source>
</evidence>
<dbReference type="GO" id="GO:0008713">
    <property type="term" value="F:ADP-heptose-lipopolysaccharide heptosyltransferase activity"/>
    <property type="evidence" value="ECO:0007669"/>
    <property type="project" value="TreeGrafter"/>
</dbReference>
<dbReference type="InterPro" id="IPR051199">
    <property type="entry name" value="LPS_LOS_Heptosyltrfase"/>
</dbReference>
<dbReference type="SUPFAM" id="SSF53756">
    <property type="entry name" value="UDP-Glycosyltransferase/glycogen phosphorylase"/>
    <property type="match status" value="1"/>
</dbReference>
<evidence type="ECO:0000313" key="4">
    <source>
        <dbReference type="Proteomes" id="UP000005824"/>
    </source>
</evidence>
<gene>
    <name evidence="3" type="ORF">CfE428DRAFT_5305</name>
</gene>
<comment type="caution">
    <text evidence="3">The sequence shown here is derived from an EMBL/GenBank/DDBJ whole genome shotgun (WGS) entry which is preliminary data.</text>
</comment>
<accession>B4D8R5</accession>
<keyword evidence="4" id="KW-1185">Reference proteome</keyword>
<keyword evidence="2 3" id="KW-0808">Transferase</keyword>
<dbReference type="CDD" id="cd03789">
    <property type="entry name" value="GT9_LPS_heptosyltransferase"/>
    <property type="match status" value="1"/>
</dbReference>
<dbReference type="PANTHER" id="PTHR30160">
    <property type="entry name" value="TETRAACYLDISACCHARIDE 4'-KINASE-RELATED"/>
    <property type="match status" value="1"/>
</dbReference>
<dbReference type="Proteomes" id="UP000005824">
    <property type="component" value="Unassembled WGS sequence"/>
</dbReference>
<sequence>MRILALQLKRIGDLVLTTPALRAMHAAWPEAKIVLGVMDGTAPLLSAIPSIQGGIVFGRGRGWNPWQQVLTGGWDMCFDFTGNDRSAFATALSRAKTRVGFEWVRRNRLRALAYKTWSPSKVRDVHTSQHYLDLVAAAKADIDPDLRPELVLPAASSAPTEPYALLHPGTARLEKYWTTAGWGAVAADLFQKHGLKTIITSGPDAYEKAHVAEIPHLEEDRKWEIQYPKDLISLATLVAGARIVVSCDTGVVHLASAFRIPQIALFGPTNPFHWRPLHDRAVVFSAAQPDAPLTEFTPRMKGAPMDQISTAAVVRAIDSLLAQP</sequence>
<dbReference type="eggNOG" id="COG0859">
    <property type="taxonomic scope" value="Bacteria"/>
</dbReference>